<keyword evidence="8" id="KW-1185">Reference proteome</keyword>
<sequence>MKRWLGLILLLFATVVVNPLAYGVMPLMVSGSDTSTINLKQYTLFTQQPAEATLLQVMALPESAWQPANKQRLLSIGSNGDWYHFRLLQEPNISHNWLLEFDNPDIDRLTVYHFVNGQLQQTVNMGDTLVFSQRPLLLNNFIYPFLMHDKEIHDFWIQVQTLGSSYLPIQLWTPDHLLQHVSDDNMLQGIQLGILGAIGLFSLFMAVTTGSFSYGYYCGYVLAMALLVASINGTAFNHLWPESPQLQNHIIAPLIPLVLMFNVLFTEKALQLKYFSRSLLRLGRILTAACGILIPVSLLLPYSIALYGELLAVVVVVIILLLISMQQAIKGNQLARLYALSSIGKTTGVLVSVFMYIGLLSLPINPLTPSMLGLTVEIVFMAAVLAVRYNEERKSKMRIQHEALMQSQRIREAKEEALLLEAKSNERLERMVQERTLELEFAMRELNEANRKLTEKSQLDALTGTYNRDAFDKKLLAEGRISRRQQTPLAMLMLDIDKFKTINDTYGHLAGDQTLKAIAETLKAHLKRPGDLVARFGGEEFAVILPNTDVAGASQLAEQLRTAIAALTVSWGGQTIDLTASIGVSAGVITADSDTVQLLAQADQALYQAKHQGRNRVCCHQPPTEKD</sequence>
<dbReference type="Pfam" id="PF07695">
    <property type="entry name" value="7TMR-DISM_7TM"/>
    <property type="match status" value="1"/>
</dbReference>
<comment type="cofactor">
    <cofactor evidence="1">
        <name>Mg(2+)</name>
        <dbReference type="ChEBI" id="CHEBI:18420"/>
    </cofactor>
</comment>
<dbReference type="Pfam" id="PF00990">
    <property type="entry name" value="GGDEF"/>
    <property type="match status" value="1"/>
</dbReference>
<evidence type="ECO:0000256" key="1">
    <source>
        <dbReference type="ARBA" id="ARBA00001946"/>
    </source>
</evidence>
<dbReference type="SUPFAM" id="SSF55073">
    <property type="entry name" value="Nucleotide cyclase"/>
    <property type="match status" value="1"/>
</dbReference>
<dbReference type="NCBIfam" id="TIGR00254">
    <property type="entry name" value="GGDEF"/>
    <property type="match status" value="1"/>
</dbReference>
<feature type="transmembrane region" description="Helical" evidence="5">
    <location>
        <begin position="214"/>
        <end position="240"/>
    </location>
</feature>
<organism evidence="7 8">
    <name type="scientific">Shewanella fodinae</name>
    <dbReference type="NCBI Taxonomy" id="552357"/>
    <lineage>
        <taxon>Bacteria</taxon>
        <taxon>Pseudomonadati</taxon>
        <taxon>Pseudomonadota</taxon>
        <taxon>Gammaproteobacteria</taxon>
        <taxon>Alteromonadales</taxon>
        <taxon>Shewanellaceae</taxon>
        <taxon>Shewanella</taxon>
    </lineage>
</organism>
<dbReference type="FunFam" id="3.30.70.270:FF:000001">
    <property type="entry name" value="Diguanylate cyclase domain protein"/>
    <property type="match status" value="1"/>
</dbReference>
<feature type="transmembrane region" description="Helical" evidence="5">
    <location>
        <begin position="186"/>
        <end position="207"/>
    </location>
</feature>
<dbReference type="AlphaFoldDB" id="A0A4R2FDF6"/>
<dbReference type="GO" id="GO:0043709">
    <property type="term" value="P:cell adhesion involved in single-species biofilm formation"/>
    <property type="evidence" value="ECO:0007669"/>
    <property type="project" value="TreeGrafter"/>
</dbReference>
<feature type="transmembrane region" description="Helical" evidence="5">
    <location>
        <begin position="246"/>
        <end position="266"/>
    </location>
</feature>
<evidence type="ECO:0000256" key="5">
    <source>
        <dbReference type="SAM" id="Phobius"/>
    </source>
</evidence>
<gene>
    <name evidence="7" type="ORF">EDC91_1436</name>
</gene>
<dbReference type="Proteomes" id="UP000294832">
    <property type="component" value="Unassembled WGS sequence"/>
</dbReference>
<feature type="coiled-coil region" evidence="4">
    <location>
        <begin position="425"/>
        <end position="459"/>
    </location>
</feature>
<keyword evidence="5" id="KW-1133">Transmembrane helix</keyword>
<dbReference type="Gene3D" id="3.30.70.270">
    <property type="match status" value="1"/>
</dbReference>
<dbReference type="RefSeq" id="WP_133040470.1">
    <property type="nucleotide sequence ID" value="NZ_SLWF01000043.1"/>
</dbReference>
<proteinExistence type="predicted"/>
<name>A0A4R2FDF6_9GAMM</name>
<dbReference type="EC" id="2.7.7.65" evidence="2"/>
<feature type="domain" description="GGDEF" evidence="6">
    <location>
        <begin position="487"/>
        <end position="622"/>
    </location>
</feature>
<evidence type="ECO:0000313" key="7">
    <source>
        <dbReference type="EMBL" id="TCN77991.1"/>
    </source>
</evidence>
<dbReference type="Gene3D" id="2.60.40.2380">
    <property type="match status" value="1"/>
</dbReference>
<dbReference type="SMART" id="SM00267">
    <property type="entry name" value="GGDEF"/>
    <property type="match status" value="1"/>
</dbReference>
<feature type="transmembrane region" description="Helical" evidence="5">
    <location>
        <begin position="371"/>
        <end position="389"/>
    </location>
</feature>
<feature type="transmembrane region" description="Helical" evidence="5">
    <location>
        <begin position="278"/>
        <end position="298"/>
    </location>
</feature>
<dbReference type="InterPro" id="IPR011623">
    <property type="entry name" value="7TMR_DISM_rcpt_extracell_dom1"/>
</dbReference>
<dbReference type="OrthoDB" id="5289013at2"/>
<dbReference type="PROSITE" id="PS50887">
    <property type="entry name" value="GGDEF"/>
    <property type="match status" value="1"/>
</dbReference>
<dbReference type="Pfam" id="PF07696">
    <property type="entry name" value="7TMR-DISMED2"/>
    <property type="match status" value="1"/>
</dbReference>
<keyword evidence="4" id="KW-0175">Coiled coil</keyword>
<evidence type="ECO:0000259" key="6">
    <source>
        <dbReference type="PROSITE" id="PS50887"/>
    </source>
</evidence>
<accession>A0A4R2FDF6</accession>
<evidence type="ECO:0000256" key="4">
    <source>
        <dbReference type="SAM" id="Coils"/>
    </source>
</evidence>
<keyword evidence="5" id="KW-0472">Membrane</keyword>
<dbReference type="EMBL" id="SLWF01000043">
    <property type="protein sequence ID" value="TCN77991.1"/>
    <property type="molecule type" value="Genomic_DNA"/>
</dbReference>
<dbReference type="PANTHER" id="PTHR45138:SF9">
    <property type="entry name" value="DIGUANYLATE CYCLASE DGCM-RELATED"/>
    <property type="match status" value="1"/>
</dbReference>
<protein>
    <recommendedName>
        <fullName evidence="2">diguanylate cyclase</fullName>
        <ecNumber evidence="2">2.7.7.65</ecNumber>
    </recommendedName>
</protein>
<dbReference type="GO" id="GO:1902201">
    <property type="term" value="P:negative regulation of bacterial-type flagellum-dependent cell motility"/>
    <property type="evidence" value="ECO:0007669"/>
    <property type="project" value="TreeGrafter"/>
</dbReference>
<dbReference type="InterPro" id="IPR050469">
    <property type="entry name" value="Diguanylate_Cyclase"/>
</dbReference>
<dbReference type="GO" id="GO:0005886">
    <property type="term" value="C:plasma membrane"/>
    <property type="evidence" value="ECO:0007669"/>
    <property type="project" value="TreeGrafter"/>
</dbReference>
<reference evidence="7 8" key="1">
    <citation type="submission" date="2019-03" db="EMBL/GenBank/DDBJ databases">
        <title>Freshwater and sediment microbial communities from various areas in North America, analyzing microbe dynamics in response to fracking.</title>
        <authorList>
            <person name="Lamendella R."/>
        </authorList>
    </citation>
    <scope>NUCLEOTIDE SEQUENCE [LARGE SCALE GENOMIC DNA]</scope>
    <source>
        <strain evidence="7 8">74A</strain>
    </source>
</reference>
<dbReference type="InterPro" id="IPR043128">
    <property type="entry name" value="Rev_trsase/Diguanyl_cyclase"/>
</dbReference>
<feature type="transmembrane region" description="Helical" evidence="5">
    <location>
        <begin position="337"/>
        <end position="359"/>
    </location>
</feature>
<dbReference type="InterPro" id="IPR029787">
    <property type="entry name" value="Nucleotide_cyclase"/>
</dbReference>
<comment type="catalytic activity">
    <reaction evidence="3">
        <text>2 GTP = 3',3'-c-di-GMP + 2 diphosphate</text>
        <dbReference type="Rhea" id="RHEA:24898"/>
        <dbReference type="ChEBI" id="CHEBI:33019"/>
        <dbReference type="ChEBI" id="CHEBI:37565"/>
        <dbReference type="ChEBI" id="CHEBI:58805"/>
        <dbReference type="EC" id="2.7.7.65"/>
    </reaction>
</comment>
<comment type="caution">
    <text evidence="7">The sequence shown here is derived from an EMBL/GenBank/DDBJ whole genome shotgun (WGS) entry which is preliminary data.</text>
</comment>
<dbReference type="InterPro" id="IPR011622">
    <property type="entry name" value="7TMR_DISM_rcpt_extracell_dom2"/>
</dbReference>
<dbReference type="PANTHER" id="PTHR45138">
    <property type="entry name" value="REGULATORY COMPONENTS OF SENSORY TRANSDUCTION SYSTEM"/>
    <property type="match status" value="1"/>
</dbReference>
<dbReference type="InterPro" id="IPR000160">
    <property type="entry name" value="GGDEF_dom"/>
</dbReference>
<evidence type="ECO:0000256" key="2">
    <source>
        <dbReference type="ARBA" id="ARBA00012528"/>
    </source>
</evidence>
<evidence type="ECO:0000256" key="3">
    <source>
        <dbReference type="ARBA" id="ARBA00034247"/>
    </source>
</evidence>
<keyword evidence="5" id="KW-0812">Transmembrane</keyword>
<dbReference type="CDD" id="cd01949">
    <property type="entry name" value="GGDEF"/>
    <property type="match status" value="1"/>
</dbReference>
<evidence type="ECO:0000313" key="8">
    <source>
        <dbReference type="Proteomes" id="UP000294832"/>
    </source>
</evidence>
<feature type="transmembrane region" description="Helical" evidence="5">
    <location>
        <begin position="304"/>
        <end position="325"/>
    </location>
</feature>
<dbReference type="GO" id="GO:0052621">
    <property type="term" value="F:diguanylate cyclase activity"/>
    <property type="evidence" value="ECO:0007669"/>
    <property type="project" value="UniProtKB-EC"/>
</dbReference>